<proteinExistence type="predicted"/>
<protein>
    <recommendedName>
        <fullName evidence="4">ZIP Zinc transporter</fullName>
    </recommendedName>
</protein>
<dbReference type="Proteomes" id="UP000188184">
    <property type="component" value="Plasmid unnamed1"/>
</dbReference>
<keyword evidence="1" id="KW-1133">Transmembrane helix</keyword>
<evidence type="ECO:0008006" key="4">
    <source>
        <dbReference type="Google" id="ProtNLM"/>
    </source>
</evidence>
<feature type="transmembrane region" description="Helical" evidence="1">
    <location>
        <begin position="74"/>
        <end position="93"/>
    </location>
</feature>
<keyword evidence="1" id="KW-0472">Membrane</keyword>
<dbReference type="KEGG" id="pmar:B0X71_19210"/>
<dbReference type="EMBL" id="CP019641">
    <property type="protein sequence ID" value="AQQ55504.1"/>
    <property type="molecule type" value="Genomic_DNA"/>
</dbReference>
<accession>A0A1Q2L561</accession>
<keyword evidence="2" id="KW-0614">Plasmid</keyword>
<feature type="transmembrane region" description="Helical" evidence="1">
    <location>
        <begin position="144"/>
        <end position="161"/>
    </location>
</feature>
<feature type="transmembrane region" description="Helical" evidence="1">
    <location>
        <begin position="6"/>
        <end position="25"/>
    </location>
</feature>
<feature type="transmembrane region" description="Helical" evidence="1">
    <location>
        <begin position="197"/>
        <end position="215"/>
    </location>
</feature>
<evidence type="ECO:0000313" key="2">
    <source>
        <dbReference type="EMBL" id="AQQ55504.1"/>
    </source>
</evidence>
<keyword evidence="1" id="KW-0812">Transmembrane</keyword>
<evidence type="ECO:0000256" key="1">
    <source>
        <dbReference type="SAM" id="Phobius"/>
    </source>
</evidence>
<feature type="transmembrane region" description="Helical" evidence="1">
    <location>
        <begin position="114"/>
        <end position="132"/>
    </location>
</feature>
<feature type="transmembrane region" description="Helical" evidence="1">
    <location>
        <begin position="173"/>
        <end position="191"/>
    </location>
</feature>
<feature type="transmembrane region" description="Helical" evidence="1">
    <location>
        <begin position="32"/>
        <end position="50"/>
    </location>
</feature>
<geneLocation type="plasmid" evidence="2 3">
    <name>unnamed1</name>
</geneLocation>
<sequence length="245" mass="27553">MFIPSLLVIVGFMIVHIVTRHVSFLGSQSQNILRSVFSGGSVAYVFLHLVPELNHYEEVIRKASLPFGIERLDFAAYLIALFGIAIFYGIDKLNVKSQDKNEKEENRTRPSHRVFTLHILAFALYNGLIGYLLPELSGGNIPAYIVYLIVFSFHFIANNQVLHLTHEELYTKAGRWILAVSVFLGWLLTQLTQSNELIIAFAASFLIGGVILNIMNNELPDHKNNNFPSFIGGLLIIVILLQTIL</sequence>
<feature type="transmembrane region" description="Helical" evidence="1">
    <location>
        <begin position="227"/>
        <end position="244"/>
    </location>
</feature>
<name>A0A1Q2L561_9BACL</name>
<keyword evidence="3" id="KW-1185">Reference proteome</keyword>
<dbReference type="OrthoDB" id="21325at2"/>
<organism evidence="2 3">
    <name type="scientific">Planococcus lenghuensis</name>
    <dbReference type="NCBI Taxonomy" id="2213202"/>
    <lineage>
        <taxon>Bacteria</taxon>
        <taxon>Bacillati</taxon>
        <taxon>Bacillota</taxon>
        <taxon>Bacilli</taxon>
        <taxon>Bacillales</taxon>
        <taxon>Caryophanaceae</taxon>
        <taxon>Planococcus</taxon>
    </lineage>
</organism>
<dbReference type="AlphaFoldDB" id="A0A1Q2L561"/>
<gene>
    <name evidence="2" type="ORF">B0X71_19210</name>
</gene>
<evidence type="ECO:0000313" key="3">
    <source>
        <dbReference type="Proteomes" id="UP000188184"/>
    </source>
</evidence>
<reference evidence="2 3" key="1">
    <citation type="submission" date="2017-02" db="EMBL/GenBank/DDBJ databases">
        <title>The complete genomic sequence of a novel cold adapted crude oil-degrading bacterium Planococcus qaidamina Y42.</title>
        <authorList>
            <person name="Yang R."/>
        </authorList>
    </citation>
    <scope>NUCLEOTIDE SEQUENCE [LARGE SCALE GENOMIC DNA]</scope>
    <source>
        <strain evidence="2 3">Y42</strain>
        <plasmid evidence="2 3">unnamed1</plasmid>
    </source>
</reference>